<proteinExistence type="predicted"/>
<dbReference type="WBParaSite" id="nRc.2.0.1.t46951-RA">
    <property type="protein sequence ID" value="nRc.2.0.1.t46951-RA"/>
    <property type="gene ID" value="nRc.2.0.1.g46951"/>
</dbReference>
<name>A0A915LB19_ROMCU</name>
<evidence type="ECO:0000313" key="2">
    <source>
        <dbReference type="WBParaSite" id="nRc.2.0.1.t46951-RA"/>
    </source>
</evidence>
<dbReference type="Proteomes" id="UP000887565">
    <property type="component" value="Unplaced"/>
</dbReference>
<organism evidence="1 2">
    <name type="scientific">Romanomermis culicivorax</name>
    <name type="common">Nematode worm</name>
    <dbReference type="NCBI Taxonomy" id="13658"/>
    <lineage>
        <taxon>Eukaryota</taxon>
        <taxon>Metazoa</taxon>
        <taxon>Ecdysozoa</taxon>
        <taxon>Nematoda</taxon>
        <taxon>Enoplea</taxon>
        <taxon>Dorylaimia</taxon>
        <taxon>Mermithida</taxon>
        <taxon>Mermithoidea</taxon>
        <taxon>Mermithidae</taxon>
        <taxon>Romanomermis</taxon>
    </lineage>
</organism>
<keyword evidence="1" id="KW-1185">Reference proteome</keyword>
<evidence type="ECO:0000313" key="1">
    <source>
        <dbReference type="Proteomes" id="UP000887565"/>
    </source>
</evidence>
<reference evidence="2" key="1">
    <citation type="submission" date="2022-11" db="UniProtKB">
        <authorList>
            <consortium name="WormBaseParasite"/>
        </authorList>
    </citation>
    <scope>IDENTIFICATION</scope>
</reference>
<dbReference type="AlphaFoldDB" id="A0A915LB19"/>
<protein>
    <submittedName>
        <fullName evidence="2">Uncharacterized protein</fullName>
    </submittedName>
</protein>
<sequence length="91" mass="10604">DLIKSQTLNHFRQAVYWYTFTVLFVSGNVSKVSPTDQLINETVNHLRYYTDQMAERCWEIRLDIKSKDEARLQLAESLSLYENLTGVSTSL</sequence>
<accession>A0A915LB19</accession>